<evidence type="ECO:0000313" key="3">
    <source>
        <dbReference type="Proteomes" id="UP000619265"/>
    </source>
</evidence>
<dbReference type="Proteomes" id="UP000619265">
    <property type="component" value="Unassembled WGS sequence"/>
</dbReference>
<keyword evidence="1" id="KW-1133">Transmembrane helix</keyword>
<dbReference type="AlphaFoldDB" id="A0A834D4Q9"/>
<proteinExistence type="predicted"/>
<name>A0A834D4Q9_JUGRE</name>
<evidence type="ECO:0008006" key="4">
    <source>
        <dbReference type="Google" id="ProtNLM"/>
    </source>
</evidence>
<organism evidence="2 3">
    <name type="scientific">Juglans regia</name>
    <name type="common">English walnut</name>
    <dbReference type="NCBI Taxonomy" id="51240"/>
    <lineage>
        <taxon>Eukaryota</taxon>
        <taxon>Viridiplantae</taxon>
        <taxon>Streptophyta</taxon>
        <taxon>Embryophyta</taxon>
        <taxon>Tracheophyta</taxon>
        <taxon>Spermatophyta</taxon>
        <taxon>Magnoliopsida</taxon>
        <taxon>eudicotyledons</taxon>
        <taxon>Gunneridae</taxon>
        <taxon>Pentapetalae</taxon>
        <taxon>rosids</taxon>
        <taxon>fabids</taxon>
        <taxon>Fagales</taxon>
        <taxon>Juglandaceae</taxon>
        <taxon>Juglans</taxon>
    </lineage>
</organism>
<feature type="transmembrane region" description="Helical" evidence="1">
    <location>
        <begin position="143"/>
        <end position="163"/>
    </location>
</feature>
<gene>
    <name evidence="2" type="ORF">F2P56_002180</name>
</gene>
<reference evidence="2" key="1">
    <citation type="submission" date="2015-10" db="EMBL/GenBank/DDBJ databases">
        <authorList>
            <person name="Martinez-Garcia P.J."/>
            <person name="Crepeau M.W."/>
            <person name="Puiu D."/>
            <person name="Gonzalez-Ibeas D."/>
            <person name="Whalen J."/>
            <person name="Stevens K."/>
            <person name="Paul R."/>
            <person name="Butterfield T."/>
            <person name="Britton M."/>
            <person name="Reagan R."/>
            <person name="Chakraborty S."/>
            <person name="Walawage S.L."/>
            <person name="Vasquez-Gross H.A."/>
            <person name="Cardeno C."/>
            <person name="Famula R."/>
            <person name="Pratt K."/>
            <person name="Kuruganti S."/>
            <person name="Aradhya M.K."/>
            <person name="Leslie C.A."/>
            <person name="Dandekar A.M."/>
            <person name="Salzberg S.L."/>
            <person name="Wegrzyn J.L."/>
            <person name="Langley C.H."/>
            <person name="Neale D.B."/>
        </authorList>
    </citation>
    <scope>NUCLEOTIDE SEQUENCE</scope>
    <source>
        <tissue evidence="2">Leaves</tissue>
    </source>
</reference>
<accession>A0A834D4Q9</accession>
<protein>
    <recommendedName>
        <fullName evidence="4">Reverse transcriptase Ty1/copia-type domain-containing protein</fullName>
    </recommendedName>
</protein>
<dbReference type="EMBL" id="LIHL02000001">
    <property type="protein sequence ID" value="KAF5481539.1"/>
    <property type="molecule type" value="Genomic_DNA"/>
</dbReference>
<comment type="caution">
    <text evidence="2">The sequence shown here is derived from an EMBL/GenBank/DDBJ whole genome shotgun (WGS) entry which is preliminary data.</text>
</comment>
<keyword evidence="1" id="KW-0812">Transmembrane</keyword>
<evidence type="ECO:0000256" key="1">
    <source>
        <dbReference type="SAM" id="Phobius"/>
    </source>
</evidence>
<reference evidence="2" key="2">
    <citation type="submission" date="2020-03" db="EMBL/GenBank/DDBJ databases">
        <title>Walnut 2.0.</title>
        <authorList>
            <person name="Marrano A."/>
            <person name="Britton M."/>
            <person name="Zimin A.V."/>
            <person name="Zaini P.A."/>
            <person name="Workman R."/>
            <person name="Puiu D."/>
            <person name="Bianco L."/>
            <person name="Allen B.J."/>
            <person name="Troggio M."/>
            <person name="Leslie C.A."/>
            <person name="Timp W."/>
            <person name="Dendekar A."/>
            <person name="Salzberg S.L."/>
            <person name="Neale D.B."/>
        </authorList>
    </citation>
    <scope>NUCLEOTIDE SEQUENCE</scope>
    <source>
        <tissue evidence="2">Leaves</tissue>
    </source>
</reference>
<dbReference type="PANTHER" id="PTHR11439">
    <property type="entry name" value="GAG-POL-RELATED RETROTRANSPOSON"/>
    <property type="match status" value="1"/>
</dbReference>
<dbReference type="Gramene" id="Jr01_23600_p1">
    <property type="protein sequence ID" value="cds.Jr01_23600_p1"/>
    <property type="gene ID" value="Jr01_23600"/>
</dbReference>
<sequence length="184" mass="20842">MKDLGALHYFLGIQVTHNNHALILSQTRCLLSLLKKFGLDGVKPISTPLASNIQLFATDGVPLTDPTFYQKMVGSPQYLTLTKPDIPYDVHFVCQFMQAPCEPHLVVVKRIFQFLKAHSIVVFTLSKFQSLLLLASVMWTGWVLGMIAVQLPVLQSLWVIIYYHGVQRSKLQPPDQRLKLNIKL</sequence>
<evidence type="ECO:0000313" key="2">
    <source>
        <dbReference type="EMBL" id="KAF5481539.1"/>
    </source>
</evidence>
<dbReference type="PANTHER" id="PTHR11439:SF463">
    <property type="entry name" value="REVERSE TRANSCRIPTASE TY1_COPIA-TYPE DOMAIN-CONTAINING PROTEIN"/>
    <property type="match status" value="1"/>
</dbReference>
<keyword evidence="1" id="KW-0472">Membrane</keyword>